<organism evidence="2 3">
    <name type="scientific">Pontivivens nitratireducens</name>
    <dbReference type="NCBI Taxonomy" id="2758038"/>
    <lineage>
        <taxon>Bacteria</taxon>
        <taxon>Pseudomonadati</taxon>
        <taxon>Pseudomonadota</taxon>
        <taxon>Alphaproteobacteria</taxon>
        <taxon>Rhodobacterales</taxon>
        <taxon>Paracoccaceae</taxon>
        <taxon>Pontivivens</taxon>
    </lineage>
</organism>
<proteinExistence type="predicted"/>
<dbReference type="EMBL" id="CP049811">
    <property type="protein sequence ID" value="QIK39728.1"/>
    <property type="molecule type" value="Genomic_DNA"/>
</dbReference>
<feature type="chain" id="PRO_5026054303" evidence="1">
    <location>
        <begin position="27"/>
        <end position="104"/>
    </location>
</feature>
<reference evidence="2 3" key="1">
    <citation type="submission" date="2020-03" db="EMBL/GenBank/DDBJ databases">
        <title>Complete genome sequence of Monaibacterium sp. ALG8 with diverse plasmids.</title>
        <authorList>
            <person name="Sun C."/>
        </authorList>
    </citation>
    <scope>NUCLEOTIDE SEQUENCE [LARGE SCALE GENOMIC DNA]</scope>
    <source>
        <strain evidence="2 3">ALG8</strain>
    </source>
</reference>
<name>A0A6G7VIQ8_9RHOB</name>
<dbReference type="Proteomes" id="UP000500791">
    <property type="component" value="Chromosome"/>
</dbReference>
<feature type="signal peptide" evidence="1">
    <location>
        <begin position="1"/>
        <end position="26"/>
    </location>
</feature>
<keyword evidence="3" id="KW-1185">Reference proteome</keyword>
<dbReference type="RefSeq" id="WP_166188314.1">
    <property type="nucleotide sequence ID" value="NZ_CP049811.1"/>
</dbReference>
<protein>
    <submittedName>
        <fullName evidence="2">Uncharacterized protein</fullName>
    </submittedName>
</protein>
<accession>A0A6G7VIQ8</accession>
<gene>
    <name evidence="2" type="ORF">G8E03_02470</name>
</gene>
<keyword evidence="1" id="KW-0732">Signal</keyword>
<dbReference type="KEGG" id="mon:G8E03_02470"/>
<dbReference type="AlphaFoldDB" id="A0A6G7VIQ8"/>
<evidence type="ECO:0000313" key="3">
    <source>
        <dbReference type="Proteomes" id="UP000500791"/>
    </source>
</evidence>
<evidence type="ECO:0000256" key="1">
    <source>
        <dbReference type="SAM" id="SignalP"/>
    </source>
</evidence>
<sequence length="104" mass="11467">MKWYQGTGRSLAVAMVGMVWAGAAPADIVTANCTGMLDLDIYTFDTTLDRQDIAGIGLADFTMDEDAIRLEGDFGSYRFDLNAGTLYHNDSDTGLYCTYKTREE</sequence>
<evidence type="ECO:0000313" key="2">
    <source>
        <dbReference type="EMBL" id="QIK39728.1"/>
    </source>
</evidence>